<reference evidence="1" key="1">
    <citation type="submission" date="2021-06" db="EMBL/GenBank/DDBJ databases">
        <title>Direct submission.</title>
        <authorList>
            <person name="Lee C.-S."/>
            <person name="Jin L."/>
        </authorList>
    </citation>
    <scope>NUCLEOTIDE SEQUENCE</scope>
    <source>
        <strain evidence="1">Con5</strain>
    </source>
</reference>
<protein>
    <recommendedName>
        <fullName evidence="3">Peptidase M10 serralysin C-terminal domain-containing protein</fullName>
    </recommendedName>
</protein>
<accession>A0A975P5L5</accession>
<dbReference type="RefSeq" id="WP_215506654.1">
    <property type="nucleotide sequence ID" value="NZ_CP076361.1"/>
</dbReference>
<dbReference type="Gene3D" id="2.150.10.10">
    <property type="entry name" value="Serralysin-like metalloprotease, C-terminal"/>
    <property type="match status" value="1"/>
</dbReference>
<dbReference type="PRINTS" id="PR00313">
    <property type="entry name" value="CABNDNGRPT"/>
</dbReference>
<dbReference type="GO" id="GO:0005509">
    <property type="term" value="F:calcium ion binding"/>
    <property type="evidence" value="ECO:0007669"/>
    <property type="project" value="InterPro"/>
</dbReference>
<dbReference type="Pfam" id="PF00353">
    <property type="entry name" value="HemolysinCabind"/>
    <property type="match status" value="2"/>
</dbReference>
<evidence type="ECO:0000313" key="2">
    <source>
        <dbReference type="Proteomes" id="UP000679352"/>
    </source>
</evidence>
<evidence type="ECO:0000313" key="1">
    <source>
        <dbReference type="EMBL" id="QWK90074.1"/>
    </source>
</evidence>
<name>A0A975P5L5_9RHOB</name>
<organism evidence="1 2">
    <name type="scientific">Gemmobacter fulvus</name>
    <dbReference type="NCBI Taxonomy" id="2840474"/>
    <lineage>
        <taxon>Bacteria</taxon>
        <taxon>Pseudomonadati</taxon>
        <taxon>Pseudomonadota</taxon>
        <taxon>Alphaproteobacteria</taxon>
        <taxon>Rhodobacterales</taxon>
        <taxon>Paracoccaceae</taxon>
        <taxon>Gemmobacter</taxon>
    </lineage>
</organism>
<dbReference type="AlphaFoldDB" id="A0A975P5L5"/>
<evidence type="ECO:0008006" key="3">
    <source>
        <dbReference type="Google" id="ProtNLM"/>
    </source>
</evidence>
<dbReference type="EMBL" id="CP076361">
    <property type="protein sequence ID" value="QWK90074.1"/>
    <property type="molecule type" value="Genomic_DNA"/>
</dbReference>
<dbReference type="SUPFAM" id="SSF51120">
    <property type="entry name" value="beta-Roll"/>
    <property type="match status" value="1"/>
</dbReference>
<keyword evidence="2" id="KW-1185">Reference proteome</keyword>
<dbReference type="Proteomes" id="UP000679352">
    <property type="component" value="Chromosome"/>
</dbReference>
<proteinExistence type="predicted"/>
<dbReference type="InterPro" id="IPR001343">
    <property type="entry name" value="Hemolysn_Ca-bd"/>
</dbReference>
<sequence>MPRTLTFTNGADTFTQGGSAQNIGITLRMLGGNDRVELTRNDDFGGGTVVDAGAGADVVINLAENGSLIRLGSGNDTYAGGGFGSFATDRSDTVLGGAGNDFIAVTTFASLYKGGTGNDRFLTVGWQNRYEGGAGRDSISYAERDFDNTQGGSGVTVDLGARQAQTGANRFETLIGIEDVIGSGADDALFGTAGTNRLTGGMGLDQLAGRGGADVFVWRSVSEAAMAEDAIDLVQDFSTAQGDRLDLRGMDAVAGRAGNQAFRFIEDDAFSGRAGQLRFADQILSGDVNGDGIADFRIGLLDVSALAAADLLL</sequence>
<dbReference type="KEGG" id="gfu:KM031_14780"/>
<dbReference type="InterPro" id="IPR011049">
    <property type="entry name" value="Serralysin-like_metalloprot_C"/>
</dbReference>
<gene>
    <name evidence="1" type="ORF">KM031_14780</name>
</gene>